<accession>A0ABW3A0I2</accession>
<dbReference type="PANTHER" id="PTHR39465:SF1">
    <property type="entry name" value="DNA LIGASE D 3'-PHOSPHOESTERASE DOMAIN-CONTAINING PROTEIN"/>
    <property type="match status" value="1"/>
</dbReference>
<gene>
    <name evidence="2" type="ORF">ACFQZ8_08085</name>
</gene>
<dbReference type="EMBL" id="JBHTHM010000253">
    <property type="protein sequence ID" value="MFD0783871.1"/>
    <property type="molecule type" value="Genomic_DNA"/>
</dbReference>
<dbReference type="Pfam" id="PF13298">
    <property type="entry name" value="LigD_N"/>
    <property type="match status" value="1"/>
</dbReference>
<evidence type="ECO:0000259" key="1">
    <source>
        <dbReference type="Pfam" id="PF13298"/>
    </source>
</evidence>
<dbReference type="GO" id="GO:0016874">
    <property type="term" value="F:ligase activity"/>
    <property type="evidence" value="ECO:0007669"/>
    <property type="project" value="UniProtKB-KW"/>
</dbReference>
<keyword evidence="2" id="KW-0436">Ligase</keyword>
<evidence type="ECO:0000313" key="2">
    <source>
        <dbReference type="EMBL" id="MFD0783871.1"/>
    </source>
</evidence>
<reference evidence="3" key="1">
    <citation type="journal article" date="2019" name="Int. J. Syst. Evol. Microbiol.">
        <title>The Global Catalogue of Microorganisms (GCM) 10K type strain sequencing project: providing services to taxonomists for standard genome sequencing and annotation.</title>
        <authorList>
            <consortium name="The Broad Institute Genomics Platform"/>
            <consortium name="The Broad Institute Genome Sequencing Center for Infectious Disease"/>
            <person name="Wu L."/>
            <person name="Ma J."/>
        </authorList>
    </citation>
    <scope>NUCLEOTIDE SEQUENCE [LARGE SCALE GENOMIC DNA]</scope>
    <source>
        <strain evidence="3">JCM 32148</strain>
    </source>
</reference>
<dbReference type="Proteomes" id="UP001597053">
    <property type="component" value="Unassembled WGS sequence"/>
</dbReference>
<evidence type="ECO:0000313" key="3">
    <source>
        <dbReference type="Proteomes" id="UP001597053"/>
    </source>
</evidence>
<comment type="caution">
    <text evidence="2">The sequence shown here is derived from an EMBL/GenBank/DDBJ whole genome shotgun (WGS) entry which is preliminary data.</text>
</comment>
<dbReference type="InterPro" id="IPR014144">
    <property type="entry name" value="LigD_PE_domain"/>
</dbReference>
<dbReference type="PANTHER" id="PTHR39465">
    <property type="entry name" value="DNA LIGASE D, 3'-PHOSPHOESTERASE DOMAIN"/>
    <property type="match status" value="1"/>
</dbReference>
<name>A0ABW3A0I2_9ACTN</name>
<feature type="domain" description="DNA ligase D 3'-phosphoesterase" evidence="1">
    <location>
        <begin position="11"/>
        <end position="102"/>
    </location>
</feature>
<keyword evidence="3" id="KW-1185">Reference proteome</keyword>
<organism evidence="2 3">
    <name type="scientific">Micromonospora azadirachtae</name>
    <dbReference type="NCBI Taxonomy" id="1970735"/>
    <lineage>
        <taxon>Bacteria</taxon>
        <taxon>Bacillati</taxon>
        <taxon>Actinomycetota</taxon>
        <taxon>Actinomycetes</taxon>
        <taxon>Micromonosporales</taxon>
        <taxon>Micromonosporaceae</taxon>
        <taxon>Micromonospora</taxon>
    </lineage>
</organism>
<protein>
    <submittedName>
        <fullName evidence="2">DNA polymerase ligase N-terminal domain-containing protein</fullName>
    </submittedName>
</protein>
<sequence>MAGVSLAFVLHHHRKPRPHFDLRLEENGVLRSWAVPRGLPDDPSDDRLAIAVPDHHLDHLTYEDADKSIADIGTWEEHDRTERRMLFTLHGRTGPRRYALIRTGEGWLLHLTKEQPPDERGWQVRRPRR</sequence>
<proteinExistence type="predicted"/>